<protein>
    <recommendedName>
        <fullName evidence="7">Enolpyruvate transferase domain-containing protein</fullName>
    </recommendedName>
</protein>
<dbReference type="InterPro" id="IPR004252">
    <property type="entry name" value="Probable_transposase_24"/>
</dbReference>
<dbReference type="PROSITE" id="PS00104">
    <property type="entry name" value="EPSP_SYNTHASE_1"/>
    <property type="match status" value="1"/>
</dbReference>
<feature type="domain" description="DUF4216" evidence="4">
    <location>
        <begin position="432"/>
        <end position="495"/>
    </location>
</feature>
<dbReference type="Pfam" id="PF03004">
    <property type="entry name" value="Transposase_24"/>
    <property type="match status" value="1"/>
</dbReference>
<evidence type="ECO:0000259" key="3">
    <source>
        <dbReference type="Pfam" id="PF00275"/>
    </source>
</evidence>
<proteinExistence type="predicted"/>
<evidence type="ECO:0000259" key="4">
    <source>
        <dbReference type="Pfam" id="PF13952"/>
    </source>
</evidence>
<evidence type="ECO:0000256" key="1">
    <source>
        <dbReference type="ARBA" id="ARBA00022679"/>
    </source>
</evidence>
<dbReference type="Pfam" id="PF13952">
    <property type="entry name" value="DUF4216"/>
    <property type="match status" value="1"/>
</dbReference>
<name>A0AAD8QSY7_LOLMU</name>
<dbReference type="Pfam" id="PF02992">
    <property type="entry name" value="Transposase_21"/>
    <property type="match status" value="1"/>
</dbReference>
<evidence type="ECO:0000313" key="6">
    <source>
        <dbReference type="Proteomes" id="UP001231189"/>
    </source>
</evidence>
<dbReference type="GO" id="GO:0016765">
    <property type="term" value="F:transferase activity, transferring alkyl or aryl (other than methyl) groups"/>
    <property type="evidence" value="ECO:0007669"/>
    <property type="project" value="InterPro"/>
</dbReference>
<feature type="compositionally biased region" description="Basic and acidic residues" evidence="2">
    <location>
        <begin position="576"/>
        <end position="605"/>
    </location>
</feature>
<evidence type="ECO:0000313" key="5">
    <source>
        <dbReference type="EMBL" id="KAK1608197.1"/>
    </source>
</evidence>
<dbReference type="Pfam" id="PF00275">
    <property type="entry name" value="EPSP_synthase"/>
    <property type="match status" value="1"/>
</dbReference>
<dbReference type="EMBL" id="JAUUTY010000007">
    <property type="protein sequence ID" value="KAK1608197.1"/>
    <property type="molecule type" value="Genomic_DNA"/>
</dbReference>
<dbReference type="Proteomes" id="UP001231189">
    <property type="component" value="Unassembled WGS sequence"/>
</dbReference>
<dbReference type="InterPro" id="IPR025312">
    <property type="entry name" value="DUF4216"/>
</dbReference>
<keyword evidence="6" id="KW-1185">Reference proteome</keyword>
<feature type="compositionally biased region" description="Low complexity" evidence="2">
    <location>
        <begin position="1002"/>
        <end position="1012"/>
    </location>
</feature>
<dbReference type="PANTHER" id="PTHR10775:SF185">
    <property type="entry name" value="OS08G0208400 PROTEIN"/>
    <property type="match status" value="1"/>
</dbReference>
<reference evidence="5" key="1">
    <citation type="submission" date="2023-07" db="EMBL/GenBank/DDBJ databases">
        <title>A chromosome-level genome assembly of Lolium multiflorum.</title>
        <authorList>
            <person name="Chen Y."/>
            <person name="Copetti D."/>
            <person name="Kolliker R."/>
            <person name="Studer B."/>
        </authorList>
    </citation>
    <scope>NUCLEOTIDE SEQUENCE</scope>
    <source>
        <strain evidence="5">02402/16</strain>
        <tissue evidence="5">Leaf</tissue>
    </source>
</reference>
<dbReference type="InterPro" id="IPR023193">
    <property type="entry name" value="EPSP_synthase_CS"/>
</dbReference>
<feature type="region of interest" description="Disordered" evidence="2">
    <location>
        <begin position="572"/>
        <end position="639"/>
    </location>
</feature>
<sequence length="1136" mass="127065">MTWHKHGIRYPDADKKKKMKHPADGQAWKHFDSTYPNQAKDARNVRIAIATDGFNPFGMSARSYSCWPVFVIPLNLPPGVLMQRKNIFLTLVIPGPDYPGKNLSVYMQPLIDDLHHSWENGTWTYDRASKKNFLMKVWFQYSMHDLPGYALFCGHCTAGKMPCPVCRHALKFIWLKKGGKYSAFDKHRQFLEAGHRFREDKKNFTKDTVVTEVNTVPTFDGATVVRELHALKASPTGGFVGYGETHNWTHVAGLTQLPYYKDLKLPHNIDVMHTEKNVGESVFNTVLNIPEKTKDNVKARVDQEMLCDRKKLNMKPPQHNRKNWVKPKADFCLDGAQKKEAFSWLKHIVRFPDGYASNISNGVNLSTGKVTGLKSHDYHIWIERLMPVMLRGYLPDRVWRPLAELSHFFRTLCAKEICEDMMKKLCEKVPELLCKCHWFDPENGLRTNPSIGLVEVMPSTTYRGSDVFVVANQATQVYYLPYPCQNEELKGWEVVFKVSPHGKLPMPNEDDYNNINPITYEGDFYQEEEDGGDFDVEMVDLEELEDDAKIQGDTVVNIKDIEMLSKFLEEDEDLDAERSVEGDEDLDAGRSVEGDEDLDAGRSMEGEEDGYEEGARGEEGEEGQDVPGNALWTRGSATLPDLPKTEEGKWVVYLEKPDSLGLLTTGMGRKPSGIVTVLLKKYWPGLYRAVSDGPDAPKKLALKWDDYHAAPCGVMTTTTEDGRRAAPTCAQVVLRTFWEFYKLSSGMDHQEATAVLEKMAKKNLRDALYHVRKLAITHYFAEKGKRRNKDRVIAENLTIEDDAGWQSICPTWCVNKKDGWCALVRYWTDDEEFKARSIQNKANRGSGGTHNQGNKPFPLYEKDMVAANGGQEIPRIQVWQAAHKKKELVEGKVVYYGKTDDYMDSYKKAFKSLHGEDSDPLSEPLDEMAVMISGHGKPHGRISILNEALFAALTAGAPPPQYVEPPVVPPLPKMPTKAEFLAQFHGGTPGSSTHSNNPFGRAAASSPDASPAERTPLHFGGPSPGHSAGVSPRRESLVDCGGRFPIEKDAKEEVKLFLGNAGTAMRPLTAAVVAAGGNATYVLDGVPRMRDRPIGDLVVGLKQLGASVDCFLGTDCPPVRINGIGGLPGVSRRQAR</sequence>
<feature type="region of interest" description="Disordered" evidence="2">
    <location>
        <begin position="983"/>
        <end position="1034"/>
    </location>
</feature>
<keyword evidence="1" id="KW-0808">Transferase</keyword>
<gene>
    <name evidence="5" type="ORF">QYE76_031870</name>
</gene>
<dbReference type="AlphaFoldDB" id="A0AAD8QSY7"/>
<dbReference type="InterPro" id="IPR013792">
    <property type="entry name" value="RNA3'P_cycl/enolpyr_Trfase_a/b"/>
</dbReference>
<dbReference type="InterPro" id="IPR001986">
    <property type="entry name" value="Enolpyruvate_Tfrase_dom"/>
</dbReference>
<dbReference type="InterPro" id="IPR004242">
    <property type="entry name" value="Transposase_21"/>
</dbReference>
<dbReference type="InterPro" id="IPR036968">
    <property type="entry name" value="Enolpyruvate_Tfrase_sf"/>
</dbReference>
<organism evidence="5 6">
    <name type="scientific">Lolium multiflorum</name>
    <name type="common">Italian ryegrass</name>
    <name type="synonym">Lolium perenne subsp. multiflorum</name>
    <dbReference type="NCBI Taxonomy" id="4521"/>
    <lineage>
        <taxon>Eukaryota</taxon>
        <taxon>Viridiplantae</taxon>
        <taxon>Streptophyta</taxon>
        <taxon>Embryophyta</taxon>
        <taxon>Tracheophyta</taxon>
        <taxon>Spermatophyta</taxon>
        <taxon>Magnoliopsida</taxon>
        <taxon>Liliopsida</taxon>
        <taxon>Poales</taxon>
        <taxon>Poaceae</taxon>
        <taxon>BOP clade</taxon>
        <taxon>Pooideae</taxon>
        <taxon>Poodae</taxon>
        <taxon>Poeae</taxon>
        <taxon>Poeae Chloroplast Group 2 (Poeae type)</taxon>
        <taxon>Loliodinae</taxon>
        <taxon>Loliinae</taxon>
        <taxon>Lolium</taxon>
    </lineage>
</organism>
<evidence type="ECO:0008006" key="7">
    <source>
        <dbReference type="Google" id="ProtNLM"/>
    </source>
</evidence>
<dbReference type="PANTHER" id="PTHR10775">
    <property type="entry name" value="OS08G0208400 PROTEIN"/>
    <property type="match status" value="1"/>
</dbReference>
<dbReference type="Gene3D" id="3.65.10.10">
    <property type="entry name" value="Enolpyruvate transferase domain"/>
    <property type="match status" value="1"/>
</dbReference>
<accession>A0AAD8QSY7</accession>
<feature type="domain" description="Enolpyruvate transferase" evidence="3">
    <location>
        <begin position="1050"/>
        <end position="1126"/>
    </location>
</feature>
<evidence type="ECO:0000256" key="2">
    <source>
        <dbReference type="SAM" id="MobiDB-lite"/>
    </source>
</evidence>
<comment type="caution">
    <text evidence="5">The sequence shown here is derived from an EMBL/GenBank/DDBJ whole genome shotgun (WGS) entry which is preliminary data.</text>
</comment>
<dbReference type="SUPFAM" id="SSF55205">
    <property type="entry name" value="EPT/RTPC-like"/>
    <property type="match status" value="1"/>
</dbReference>